<dbReference type="AlphaFoldDB" id="A0A6J4VUY6"/>
<dbReference type="InterPro" id="IPR005531">
    <property type="entry name" value="Asp23"/>
</dbReference>
<dbReference type="EMBL" id="CADCWN010000303">
    <property type="protein sequence ID" value="CAA9585770.1"/>
    <property type="molecule type" value="Genomic_DNA"/>
</dbReference>
<comment type="similarity">
    <text evidence="1">Belongs to the asp23 family.</text>
</comment>
<evidence type="ECO:0000256" key="1">
    <source>
        <dbReference type="ARBA" id="ARBA00005721"/>
    </source>
</evidence>
<name>A0A6J4VUY6_9BACT</name>
<accession>A0A6J4VUY6</accession>
<organism evidence="2">
    <name type="scientific">uncultured Thermomicrobiales bacterium</name>
    <dbReference type="NCBI Taxonomy" id="1645740"/>
    <lineage>
        <taxon>Bacteria</taxon>
        <taxon>Pseudomonadati</taxon>
        <taxon>Thermomicrobiota</taxon>
        <taxon>Thermomicrobia</taxon>
        <taxon>Thermomicrobiales</taxon>
        <taxon>environmental samples</taxon>
    </lineage>
</organism>
<protein>
    <submittedName>
        <fullName evidence="2">FIG001802: Putative alkaline-shock protein</fullName>
    </submittedName>
</protein>
<sequence>MLRRGRVATASGATGKVEISRAAIASIAHGALMESYGVVGMAPSGLRGNLAYYLRQDDPRRGIAVEVSDEQITITLSVILEYGVRISEVAQNVMGSVKFAVERALGMKVVAVNVYVQGLHFSDDVKGKG</sequence>
<gene>
    <name evidence="2" type="ORF">AVDCRST_MAG18-3805</name>
</gene>
<dbReference type="PANTHER" id="PTHR34297:SF2">
    <property type="entry name" value="ASP23_GLS24 FAMILY ENVELOPE STRESS RESPONSE PROTEIN"/>
    <property type="match status" value="1"/>
</dbReference>
<reference evidence="2" key="1">
    <citation type="submission" date="2020-02" db="EMBL/GenBank/DDBJ databases">
        <authorList>
            <person name="Meier V. D."/>
        </authorList>
    </citation>
    <scope>NUCLEOTIDE SEQUENCE</scope>
    <source>
        <strain evidence="2">AVDCRST_MAG18</strain>
    </source>
</reference>
<evidence type="ECO:0000313" key="2">
    <source>
        <dbReference type="EMBL" id="CAA9585770.1"/>
    </source>
</evidence>
<dbReference type="PANTHER" id="PTHR34297">
    <property type="entry name" value="HYPOTHETICAL CYTOSOLIC PROTEIN-RELATED"/>
    <property type="match status" value="1"/>
</dbReference>
<dbReference type="Pfam" id="PF03780">
    <property type="entry name" value="Asp23"/>
    <property type="match status" value="1"/>
</dbReference>
<proteinExistence type="inferred from homology"/>